<gene>
    <name evidence="2" type="ORF">E6C55_11660</name>
</gene>
<dbReference type="EMBL" id="SSOB01000012">
    <property type="protein sequence ID" value="THF79972.1"/>
    <property type="molecule type" value="Genomic_DNA"/>
</dbReference>
<feature type="signal peptide" evidence="1">
    <location>
        <begin position="1"/>
        <end position="26"/>
    </location>
</feature>
<dbReference type="OrthoDB" id="214825at2"/>
<dbReference type="Proteomes" id="UP000310636">
    <property type="component" value="Unassembled WGS sequence"/>
</dbReference>
<evidence type="ECO:0008006" key="4">
    <source>
        <dbReference type="Google" id="ProtNLM"/>
    </source>
</evidence>
<feature type="chain" id="PRO_5038391866" description="Lipoprotein" evidence="1">
    <location>
        <begin position="27"/>
        <end position="241"/>
    </location>
</feature>
<reference evidence="2 3" key="1">
    <citation type="submission" date="2019-04" db="EMBL/GenBank/DDBJ databases">
        <title>Cohnella sp. nov. isolated from preserved vegetables.</title>
        <authorList>
            <person name="Lin S.-Y."/>
            <person name="Hung M.-H."/>
            <person name="Young C.-C."/>
        </authorList>
    </citation>
    <scope>NUCLEOTIDE SEQUENCE [LARGE SCALE GENOMIC DNA]</scope>
    <source>
        <strain evidence="2 3">CC-MHH1044</strain>
    </source>
</reference>
<accession>A0A4S4BZ12</accession>
<dbReference type="AlphaFoldDB" id="A0A4S4BZ12"/>
<keyword evidence="1" id="KW-0732">Signal</keyword>
<evidence type="ECO:0000313" key="3">
    <source>
        <dbReference type="Proteomes" id="UP000310636"/>
    </source>
</evidence>
<proteinExistence type="predicted"/>
<name>A0A4S4BZ12_9BACL</name>
<dbReference type="PROSITE" id="PS51257">
    <property type="entry name" value="PROKAR_LIPOPROTEIN"/>
    <property type="match status" value="1"/>
</dbReference>
<keyword evidence="3" id="KW-1185">Reference proteome</keyword>
<organism evidence="2 3">
    <name type="scientific">Cohnella fermenti</name>
    <dbReference type="NCBI Taxonomy" id="2565925"/>
    <lineage>
        <taxon>Bacteria</taxon>
        <taxon>Bacillati</taxon>
        <taxon>Bacillota</taxon>
        <taxon>Bacilli</taxon>
        <taxon>Bacillales</taxon>
        <taxon>Paenibacillaceae</taxon>
        <taxon>Cohnella</taxon>
    </lineage>
</organism>
<protein>
    <recommendedName>
        <fullName evidence="4">Lipoprotein</fullName>
    </recommendedName>
</protein>
<sequence>MIKRKVWFTVIGLLAAGSIAVPLALACDAPASATNKQPAAAASAQPAAAKKAPAGQGRAPASAASASSAAATASYTDKNGYTITIAGGYDTDPVDNGRPVVLIASALGVPTETFREAFSGVSPAKDGAPTTEREQANKAVLLKVLAPYGITNDRLDEVSNYYRYMASKGEVWARTPAVLTTTVKDGQVTGIEIENPGSGYSSAPTVTITSPQGEKLLATTTVAYTSDFQTNGSLESVKLAE</sequence>
<comment type="caution">
    <text evidence="2">The sequence shown here is derived from an EMBL/GenBank/DDBJ whole genome shotgun (WGS) entry which is preliminary data.</text>
</comment>
<dbReference type="RefSeq" id="WP_136369961.1">
    <property type="nucleotide sequence ID" value="NZ_SSOB01000012.1"/>
</dbReference>
<evidence type="ECO:0000313" key="2">
    <source>
        <dbReference type="EMBL" id="THF79972.1"/>
    </source>
</evidence>
<evidence type="ECO:0000256" key="1">
    <source>
        <dbReference type="SAM" id="SignalP"/>
    </source>
</evidence>